<accession>A0A941I7Q2</accession>
<organism evidence="2 3">
    <name type="scientific">Undibacterium luofuense</name>
    <dbReference type="NCBI Taxonomy" id="2828733"/>
    <lineage>
        <taxon>Bacteria</taxon>
        <taxon>Pseudomonadati</taxon>
        <taxon>Pseudomonadota</taxon>
        <taxon>Betaproteobacteria</taxon>
        <taxon>Burkholderiales</taxon>
        <taxon>Oxalobacteraceae</taxon>
        <taxon>Undibacterium</taxon>
    </lineage>
</organism>
<comment type="caution">
    <text evidence="2">The sequence shown here is derived from an EMBL/GenBank/DDBJ whole genome shotgun (WGS) entry which is preliminary data.</text>
</comment>
<keyword evidence="3" id="KW-1185">Reference proteome</keyword>
<dbReference type="SUPFAM" id="SSF75708">
    <property type="entry name" value="Chemotaxis phosphatase CheZ"/>
    <property type="match status" value="1"/>
</dbReference>
<evidence type="ECO:0000313" key="3">
    <source>
        <dbReference type="Proteomes" id="UP000680067"/>
    </source>
</evidence>
<evidence type="ECO:0000256" key="1">
    <source>
        <dbReference type="SAM" id="Coils"/>
    </source>
</evidence>
<dbReference type="Proteomes" id="UP000680067">
    <property type="component" value="Unassembled WGS sequence"/>
</dbReference>
<keyword evidence="1" id="KW-0175">Coiled coil</keyword>
<dbReference type="RefSeq" id="WP_212688348.1">
    <property type="nucleotide sequence ID" value="NZ_JAGSPN010000009.1"/>
</dbReference>
<gene>
    <name evidence="2" type="ORF">KDM89_13030</name>
</gene>
<reference evidence="2" key="1">
    <citation type="submission" date="2021-04" db="EMBL/GenBank/DDBJ databases">
        <title>novel species isolated from subtropical streams in China.</title>
        <authorList>
            <person name="Lu H."/>
        </authorList>
    </citation>
    <scope>NUCLEOTIDE SEQUENCE</scope>
    <source>
        <strain evidence="2">LFS511W</strain>
    </source>
</reference>
<dbReference type="AlphaFoldDB" id="A0A941I7Q2"/>
<evidence type="ECO:0000313" key="2">
    <source>
        <dbReference type="EMBL" id="MBR7783069.1"/>
    </source>
</evidence>
<dbReference type="Gene3D" id="1.10.287.500">
    <property type="entry name" value="Helix hairpin bin"/>
    <property type="match status" value="1"/>
</dbReference>
<protein>
    <submittedName>
        <fullName evidence="2">Chemotaxis protein</fullName>
    </submittedName>
</protein>
<sequence>MSEKKLIGSQVKQLLSGVSDHGRTHLLEVETDLTQTALLLGEAIEKLGISFMAMHEAVLKEQQEIDVLINVGNVPPESIEKIREIQHEIGLHVNAAVTSLQFQDLTSQLISRTIQRCEGLREVLNLLGAESGQSASEEINENIEQILLNAIARLEKQSNDLQTVLRKAVHQNHLDSGDIELF</sequence>
<feature type="coiled-coil region" evidence="1">
    <location>
        <begin position="140"/>
        <end position="171"/>
    </location>
</feature>
<proteinExistence type="predicted"/>
<name>A0A941I7Q2_9BURK</name>
<dbReference type="EMBL" id="JAGSPN010000009">
    <property type="protein sequence ID" value="MBR7783069.1"/>
    <property type="molecule type" value="Genomic_DNA"/>
</dbReference>